<dbReference type="EMBL" id="KQ971324">
    <property type="protein sequence ID" value="KYB28543.1"/>
    <property type="molecule type" value="Genomic_DNA"/>
</dbReference>
<organism evidence="3 4">
    <name type="scientific">Tribolium castaneum</name>
    <name type="common">Red flour beetle</name>
    <dbReference type="NCBI Taxonomy" id="7070"/>
    <lineage>
        <taxon>Eukaryota</taxon>
        <taxon>Metazoa</taxon>
        <taxon>Ecdysozoa</taxon>
        <taxon>Arthropoda</taxon>
        <taxon>Hexapoda</taxon>
        <taxon>Insecta</taxon>
        <taxon>Pterygota</taxon>
        <taxon>Neoptera</taxon>
        <taxon>Endopterygota</taxon>
        <taxon>Coleoptera</taxon>
        <taxon>Polyphaga</taxon>
        <taxon>Cucujiformia</taxon>
        <taxon>Tenebrionidae</taxon>
        <taxon>Tenebrionidae incertae sedis</taxon>
        <taxon>Tribolium</taxon>
    </lineage>
</organism>
<dbReference type="InterPro" id="IPR029052">
    <property type="entry name" value="Metallo-depent_PP-like"/>
</dbReference>
<evidence type="ECO:0000313" key="3">
    <source>
        <dbReference type="EMBL" id="KYB28543.1"/>
    </source>
</evidence>
<dbReference type="OrthoDB" id="630188at2759"/>
<feature type="domain" description="Calcineurin-like phosphoesterase" evidence="2">
    <location>
        <begin position="9"/>
        <end position="179"/>
    </location>
</feature>
<proteinExistence type="inferred from homology"/>
<accession>A0A139WKX5</accession>
<name>A0A139WKX5_TRICA</name>
<dbReference type="Pfam" id="PF00149">
    <property type="entry name" value="Metallophos"/>
    <property type="match status" value="1"/>
</dbReference>
<gene>
    <name evidence="3" type="primary">AUGUSTUS-3.0.2_32520</name>
    <name evidence="3" type="ORF">TcasGA2_TC032520</name>
</gene>
<keyword evidence="4" id="KW-1185">Reference proteome</keyword>
<dbReference type="InParanoid" id="A0A139WKX5"/>
<dbReference type="Gene3D" id="3.60.21.10">
    <property type="match status" value="1"/>
</dbReference>
<dbReference type="SUPFAM" id="SSF56300">
    <property type="entry name" value="Metallo-dependent phosphatases"/>
    <property type="match status" value="1"/>
</dbReference>
<reference evidence="3 4" key="2">
    <citation type="journal article" date="2010" name="Nucleic Acids Res.">
        <title>BeetleBase in 2010: revisions to provide comprehensive genomic information for Tribolium castaneum.</title>
        <authorList>
            <person name="Kim H.S."/>
            <person name="Murphy T."/>
            <person name="Xia J."/>
            <person name="Caragea D."/>
            <person name="Park Y."/>
            <person name="Beeman R.W."/>
            <person name="Lorenzen M.D."/>
            <person name="Butcher S."/>
            <person name="Manak J.R."/>
            <person name="Brown S.J."/>
        </authorList>
    </citation>
    <scope>GENOME REANNOTATION</scope>
    <source>
        <strain evidence="3 4">Georgia GA2</strain>
    </source>
</reference>
<dbReference type="Proteomes" id="UP000007266">
    <property type="component" value="Linkage group 3"/>
</dbReference>
<sequence>MSDTHSENNNIKFEIPKGDILIVAGDFTRTGAPSEVNRFNEWMKSLPHQHKIVICGNHELSFDQTCQYIKGYYRSDIKNVLCDCIYLEDSAVTIYGIKFYGSPWQPEFGGWAFNVPRGEKCLSKWNLIPDDTDVLITHGPPLGYGDKITSKGNIGCVELLSTIQKRVKPKYHVFGHIHEGYGLYTDGTTLFINASTCNRFFVPENLPIVFDYSLPSGQTKENYM</sequence>
<dbReference type="InterPro" id="IPR051693">
    <property type="entry name" value="UPF0046_metallophosphoest"/>
</dbReference>
<protein>
    <submittedName>
        <fullName evidence="3">Metallophosphoesterase domain-containing protein 1-like Protein</fullName>
    </submittedName>
</protein>
<dbReference type="InterPro" id="IPR004843">
    <property type="entry name" value="Calcineurin-like_PHP"/>
</dbReference>
<dbReference type="PANTHER" id="PTHR12905:SF0">
    <property type="entry name" value="CALCINEURIN-LIKE PHOSPHOESTERASE DOMAIN-CONTAINING PROTEIN"/>
    <property type="match status" value="1"/>
</dbReference>
<dbReference type="KEGG" id="tca:657443"/>
<evidence type="ECO:0000313" key="4">
    <source>
        <dbReference type="Proteomes" id="UP000007266"/>
    </source>
</evidence>
<dbReference type="OMA" id="ILAFIQW"/>
<evidence type="ECO:0000256" key="1">
    <source>
        <dbReference type="ARBA" id="ARBA00007993"/>
    </source>
</evidence>
<evidence type="ECO:0000259" key="2">
    <source>
        <dbReference type="Pfam" id="PF00149"/>
    </source>
</evidence>
<dbReference type="CDD" id="cd07379">
    <property type="entry name" value="MPP_239FB"/>
    <property type="match status" value="1"/>
</dbReference>
<reference evidence="3 4" key="1">
    <citation type="journal article" date="2008" name="Nature">
        <title>The genome of the model beetle and pest Tribolium castaneum.</title>
        <authorList>
            <consortium name="Tribolium Genome Sequencing Consortium"/>
            <person name="Richards S."/>
            <person name="Gibbs R.A."/>
            <person name="Weinstock G.M."/>
            <person name="Brown S.J."/>
            <person name="Denell R."/>
            <person name="Beeman R.W."/>
            <person name="Gibbs R."/>
            <person name="Beeman R.W."/>
            <person name="Brown S.J."/>
            <person name="Bucher G."/>
            <person name="Friedrich M."/>
            <person name="Grimmelikhuijzen C.J."/>
            <person name="Klingler M."/>
            <person name="Lorenzen M."/>
            <person name="Richards S."/>
            <person name="Roth S."/>
            <person name="Schroder R."/>
            <person name="Tautz D."/>
            <person name="Zdobnov E.M."/>
            <person name="Muzny D."/>
            <person name="Gibbs R.A."/>
            <person name="Weinstock G.M."/>
            <person name="Attaway T."/>
            <person name="Bell S."/>
            <person name="Buhay C.J."/>
            <person name="Chandrabose M.N."/>
            <person name="Chavez D."/>
            <person name="Clerk-Blankenburg K.P."/>
            <person name="Cree A."/>
            <person name="Dao M."/>
            <person name="Davis C."/>
            <person name="Chacko J."/>
            <person name="Dinh H."/>
            <person name="Dugan-Rocha S."/>
            <person name="Fowler G."/>
            <person name="Garner T.T."/>
            <person name="Garnes J."/>
            <person name="Gnirke A."/>
            <person name="Hawes A."/>
            <person name="Hernandez J."/>
            <person name="Hines S."/>
            <person name="Holder M."/>
            <person name="Hume J."/>
            <person name="Jhangiani S.N."/>
            <person name="Joshi V."/>
            <person name="Khan Z.M."/>
            <person name="Jackson L."/>
            <person name="Kovar C."/>
            <person name="Kowis A."/>
            <person name="Lee S."/>
            <person name="Lewis L.R."/>
            <person name="Margolis J."/>
            <person name="Morgan M."/>
            <person name="Nazareth L.V."/>
            <person name="Nguyen N."/>
            <person name="Okwuonu G."/>
            <person name="Parker D."/>
            <person name="Richards S."/>
            <person name="Ruiz S.J."/>
            <person name="Santibanez J."/>
            <person name="Savard J."/>
            <person name="Scherer S.E."/>
            <person name="Schneider B."/>
            <person name="Sodergren E."/>
            <person name="Tautz D."/>
            <person name="Vattahil S."/>
            <person name="Villasana D."/>
            <person name="White C.S."/>
            <person name="Wright R."/>
            <person name="Park Y."/>
            <person name="Beeman R.W."/>
            <person name="Lord J."/>
            <person name="Oppert B."/>
            <person name="Lorenzen M."/>
            <person name="Brown S."/>
            <person name="Wang L."/>
            <person name="Savard J."/>
            <person name="Tautz D."/>
            <person name="Richards S."/>
            <person name="Weinstock G."/>
            <person name="Gibbs R.A."/>
            <person name="Liu Y."/>
            <person name="Worley K."/>
            <person name="Weinstock G."/>
            <person name="Elsik C.G."/>
            <person name="Reese J.T."/>
            <person name="Elhaik E."/>
            <person name="Landan G."/>
            <person name="Graur D."/>
            <person name="Arensburger P."/>
            <person name="Atkinson P."/>
            <person name="Beeman R.W."/>
            <person name="Beidler J."/>
            <person name="Brown S.J."/>
            <person name="Demuth J.P."/>
            <person name="Drury D.W."/>
            <person name="Du Y.Z."/>
            <person name="Fujiwara H."/>
            <person name="Lorenzen M."/>
            <person name="Maselli V."/>
            <person name="Osanai M."/>
            <person name="Park Y."/>
            <person name="Robertson H.M."/>
            <person name="Tu Z."/>
            <person name="Wang J.J."/>
            <person name="Wang S."/>
            <person name="Richards S."/>
            <person name="Song H."/>
            <person name="Zhang L."/>
            <person name="Sodergren E."/>
            <person name="Werner D."/>
            <person name="Stanke M."/>
            <person name="Morgenstern B."/>
            <person name="Solovyev V."/>
            <person name="Kosarev P."/>
            <person name="Brown G."/>
            <person name="Chen H.C."/>
            <person name="Ermolaeva O."/>
            <person name="Hlavina W."/>
            <person name="Kapustin Y."/>
            <person name="Kiryutin B."/>
            <person name="Kitts P."/>
            <person name="Maglott D."/>
            <person name="Pruitt K."/>
            <person name="Sapojnikov V."/>
            <person name="Souvorov A."/>
            <person name="Mackey A.J."/>
            <person name="Waterhouse R.M."/>
            <person name="Wyder S."/>
            <person name="Zdobnov E.M."/>
            <person name="Zdobnov E.M."/>
            <person name="Wyder S."/>
            <person name="Kriventseva E.V."/>
            <person name="Kadowaki T."/>
            <person name="Bork P."/>
            <person name="Aranda M."/>
            <person name="Bao R."/>
            <person name="Beermann A."/>
            <person name="Berns N."/>
            <person name="Bolognesi R."/>
            <person name="Bonneton F."/>
            <person name="Bopp D."/>
            <person name="Brown S.J."/>
            <person name="Bucher G."/>
            <person name="Butts T."/>
            <person name="Chaumot A."/>
            <person name="Denell R.E."/>
            <person name="Ferrier D.E."/>
            <person name="Friedrich M."/>
            <person name="Gordon C.M."/>
            <person name="Jindra M."/>
            <person name="Klingler M."/>
            <person name="Lan Q."/>
            <person name="Lattorff H.M."/>
            <person name="Laudet V."/>
            <person name="von Levetsow C."/>
            <person name="Liu Z."/>
            <person name="Lutz R."/>
            <person name="Lynch J.A."/>
            <person name="da Fonseca R.N."/>
            <person name="Posnien N."/>
            <person name="Reuter R."/>
            <person name="Roth S."/>
            <person name="Savard J."/>
            <person name="Schinko J.B."/>
            <person name="Schmitt C."/>
            <person name="Schoppmeier M."/>
            <person name="Schroder R."/>
            <person name="Shippy T.D."/>
            <person name="Simonnet F."/>
            <person name="Marques-Souza H."/>
            <person name="Tautz D."/>
            <person name="Tomoyasu Y."/>
            <person name="Trauner J."/>
            <person name="Van der Zee M."/>
            <person name="Vervoort M."/>
            <person name="Wittkopp N."/>
            <person name="Wimmer E.A."/>
            <person name="Yang X."/>
            <person name="Jones A.K."/>
            <person name="Sattelle D.B."/>
            <person name="Ebert P.R."/>
            <person name="Nelson D."/>
            <person name="Scott J.G."/>
            <person name="Beeman R.W."/>
            <person name="Muthukrishnan S."/>
            <person name="Kramer K.J."/>
            <person name="Arakane Y."/>
            <person name="Beeman R.W."/>
            <person name="Zhu Q."/>
            <person name="Hogenkamp D."/>
            <person name="Dixit R."/>
            <person name="Oppert B."/>
            <person name="Jiang H."/>
            <person name="Zou Z."/>
            <person name="Marshall J."/>
            <person name="Elpidina E."/>
            <person name="Vinokurov K."/>
            <person name="Oppert C."/>
            <person name="Zou Z."/>
            <person name="Evans J."/>
            <person name="Lu Z."/>
            <person name="Zhao P."/>
            <person name="Sumathipala N."/>
            <person name="Altincicek B."/>
            <person name="Vilcinskas A."/>
            <person name="Williams M."/>
            <person name="Hultmark D."/>
            <person name="Hetru C."/>
            <person name="Jiang H."/>
            <person name="Grimmelikhuijzen C.J."/>
            <person name="Hauser F."/>
            <person name="Cazzamali G."/>
            <person name="Williamson M."/>
            <person name="Park Y."/>
            <person name="Li B."/>
            <person name="Tanaka Y."/>
            <person name="Predel R."/>
            <person name="Neupert S."/>
            <person name="Schachtner J."/>
            <person name="Verleyen P."/>
            <person name="Raible F."/>
            <person name="Bork P."/>
            <person name="Friedrich M."/>
            <person name="Walden K.K."/>
            <person name="Robertson H.M."/>
            <person name="Angeli S."/>
            <person name="Foret S."/>
            <person name="Bucher G."/>
            <person name="Schuetz S."/>
            <person name="Maleszka R."/>
            <person name="Wimmer E.A."/>
            <person name="Beeman R.W."/>
            <person name="Lorenzen M."/>
            <person name="Tomoyasu Y."/>
            <person name="Miller S.C."/>
            <person name="Grossmann D."/>
            <person name="Bucher G."/>
        </authorList>
    </citation>
    <scope>NUCLEOTIDE SEQUENCE [LARGE SCALE GENOMIC DNA]</scope>
    <source>
        <strain evidence="3 4">Georgia GA2</strain>
    </source>
</reference>
<comment type="similarity">
    <text evidence="1">Belongs to the UPF0046 family.</text>
</comment>
<dbReference type="PANTHER" id="PTHR12905">
    <property type="entry name" value="METALLOPHOSPHOESTERASE"/>
    <property type="match status" value="1"/>
</dbReference>
<dbReference type="AlphaFoldDB" id="A0A139WKX5"/>
<dbReference type="GO" id="GO:0016787">
    <property type="term" value="F:hydrolase activity"/>
    <property type="evidence" value="ECO:0007669"/>
    <property type="project" value="InterPro"/>
</dbReference>